<comment type="caution">
    <text evidence="2">The sequence shown here is derived from an EMBL/GenBank/DDBJ whole genome shotgun (WGS) entry which is preliminary data.</text>
</comment>
<dbReference type="OrthoDB" id="9780884at2"/>
<dbReference type="SUPFAM" id="SSF56300">
    <property type="entry name" value="Metallo-dependent phosphatases"/>
    <property type="match status" value="1"/>
</dbReference>
<feature type="domain" description="Calcineurin-like phosphoesterase" evidence="1">
    <location>
        <begin position="44"/>
        <end position="213"/>
    </location>
</feature>
<accession>A0A315XV64</accession>
<dbReference type="GO" id="GO:0016787">
    <property type="term" value="F:hydrolase activity"/>
    <property type="evidence" value="ECO:0007669"/>
    <property type="project" value="InterPro"/>
</dbReference>
<protein>
    <recommendedName>
        <fullName evidence="1">Calcineurin-like phosphoesterase domain-containing protein</fullName>
    </recommendedName>
</protein>
<evidence type="ECO:0000259" key="1">
    <source>
        <dbReference type="Pfam" id="PF00149"/>
    </source>
</evidence>
<dbReference type="RefSeq" id="WP_109727474.1">
    <property type="nucleotide sequence ID" value="NZ_QGDI01000012.1"/>
</dbReference>
<gene>
    <name evidence="2" type="ORF">IE37_02756</name>
</gene>
<dbReference type="InterPro" id="IPR051158">
    <property type="entry name" value="Metallophosphoesterase_sf"/>
</dbReference>
<dbReference type="PANTHER" id="PTHR31302">
    <property type="entry name" value="TRANSMEMBRANE PROTEIN WITH METALLOPHOSPHOESTERASE DOMAIN-RELATED"/>
    <property type="match status" value="1"/>
</dbReference>
<reference evidence="2 3" key="1">
    <citation type="submission" date="2018-05" db="EMBL/GenBank/DDBJ databases">
        <title>The Hungate 1000. A catalogue of reference genomes from the rumen microbiome.</title>
        <authorList>
            <person name="Kelly W."/>
        </authorList>
    </citation>
    <scope>NUCLEOTIDE SEQUENCE [LARGE SCALE GENOMIC DNA]</scope>
    <source>
        <strain evidence="2 3">SAb67</strain>
    </source>
</reference>
<sequence length="280" mass="31597">MSKKAKKRLIIAIILLVLALLSAWGFTMRTVRYDVKSPKLQSGMRIVFISDLHNCFYGGTDQSGIIDEVRKADPDIVIFGGDVVDAWGGTKHALTLMKALSAEYPCFYSPGNHEEMRKDTEEFYDQVRDICPLLMGDFSETVVNGEKVRIYGAEDSVAWGKHKTQLEECFDTLDGSFYNILVAHQPEQIDAYLGEGLNNKDNFDLILSGHAHGGQWRIPKLLDQGLYAPDQGIFPDYTQGMYEYNGTVHIISVGLARPLRMIFIPRIFNRPELSVIDINR</sequence>
<organism evidence="2 3">
    <name type="scientific">Ruminococcus flavefaciens</name>
    <dbReference type="NCBI Taxonomy" id="1265"/>
    <lineage>
        <taxon>Bacteria</taxon>
        <taxon>Bacillati</taxon>
        <taxon>Bacillota</taxon>
        <taxon>Clostridia</taxon>
        <taxon>Eubacteriales</taxon>
        <taxon>Oscillospiraceae</taxon>
        <taxon>Ruminococcus</taxon>
    </lineage>
</organism>
<dbReference type="Proteomes" id="UP000245720">
    <property type="component" value="Unassembled WGS sequence"/>
</dbReference>
<dbReference type="InterPro" id="IPR004843">
    <property type="entry name" value="Calcineurin-like_PHP"/>
</dbReference>
<proteinExistence type="predicted"/>
<dbReference type="AlphaFoldDB" id="A0A315XV64"/>
<evidence type="ECO:0000313" key="2">
    <source>
        <dbReference type="EMBL" id="PWJ10722.1"/>
    </source>
</evidence>
<dbReference type="InterPro" id="IPR029052">
    <property type="entry name" value="Metallo-depent_PP-like"/>
</dbReference>
<dbReference type="Pfam" id="PF00149">
    <property type="entry name" value="Metallophos"/>
    <property type="match status" value="1"/>
</dbReference>
<dbReference type="Gene3D" id="3.60.21.10">
    <property type="match status" value="1"/>
</dbReference>
<dbReference type="EMBL" id="QGDI01000012">
    <property type="protein sequence ID" value="PWJ10722.1"/>
    <property type="molecule type" value="Genomic_DNA"/>
</dbReference>
<evidence type="ECO:0000313" key="3">
    <source>
        <dbReference type="Proteomes" id="UP000245720"/>
    </source>
</evidence>
<name>A0A315XV64_RUMFL</name>
<dbReference type="PANTHER" id="PTHR31302:SF0">
    <property type="entry name" value="TRANSMEMBRANE PROTEIN WITH METALLOPHOSPHOESTERASE DOMAIN"/>
    <property type="match status" value="1"/>
</dbReference>